<dbReference type="RefSeq" id="WP_169591076.1">
    <property type="nucleotide sequence ID" value="NZ_VCQU01000008.1"/>
</dbReference>
<dbReference type="Proteomes" id="UP000535543">
    <property type="component" value="Unassembled WGS sequence"/>
</dbReference>
<protein>
    <submittedName>
        <fullName evidence="2">Uncharacterized protein</fullName>
    </submittedName>
</protein>
<feature type="region of interest" description="Disordered" evidence="1">
    <location>
        <begin position="139"/>
        <end position="160"/>
    </location>
</feature>
<comment type="caution">
    <text evidence="2">The sequence shown here is derived from an EMBL/GenBank/DDBJ whole genome shotgun (WGS) entry which is preliminary data.</text>
</comment>
<organism evidence="2 3">
    <name type="scientific">Antrihabitans stalactiti</name>
    <dbReference type="NCBI Taxonomy" id="2584121"/>
    <lineage>
        <taxon>Bacteria</taxon>
        <taxon>Bacillati</taxon>
        <taxon>Actinomycetota</taxon>
        <taxon>Actinomycetes</taxon>
        <taxon>Mycobacteriales</taxon>
        <taxon>Nocardiaceae</taxon>
        <taxon>Antrihabitans</taxon>
    </lineage>
</organism>
<evidence type="ECO:0000313" key="2">
    <source>
        <dbReference type="EMBL" id="NMN97840.1"/>
    </source>
</evidence>
<dbReference type="EMBL" id="VCQU01000008">
    <property type="protein sequence ID" value="NMN97840.1"/>
    <property type="molecule type" value="Genomic_DNA"/>
</dbReference>
<name>A0A848KNF7_9NOCA</name>
<reference evidence="2 3" key="1">
    <citation type="submission" date="2019-05" db="EMBL/GenBank/DDBJ databases">
        <authorList>
            <person name="Lee S.D."/>
        </authorList>
    </citation>
    <scope>NUCLEOTIDE SEQUENCE [LARGE SCALE GENOMIC DNA]</scope>
    <source>
        <strain evidence="2 3">YC2-7</strain>
    </source>
</reference>
<feature type="compositionally biased region" description="Polar residues" evidence="1">
    <location>
        <begin position="141"/>
        <end position="160"/>
    </location>
</feature>
<dbReference type="AlphaFoldDB" id="A0A848KNF7"/>
<sequence>MNHEISHSYLPYCIERQIGAYEETDSWTPEDDAARIAATRAIGRRELEELKEQCASEMGLDERIEFLMKAAMTDHDLRRGRQEREALRQELETAKPLHYFGKYNGPEVDLLARISEAGQPRGVTTGGLARGCRWNLARRSGSFSCTPSGTRGPTKRPTLQ</sequence>
<reference evidence="2 3" key="2">
    <citation type="submission" date="2020-06" db="EMBL/GenBank/DDBJ databases">
        <title>Antribacter stalactiti gen. nov., sp. nov., a new member of the family Nacardiaceae isolated from a cave.</title>
        <authorList>
            <person name="Kim I.S."/>
        </authorList>
    </citation>
    <scope>NUCLEOTIDE SEQUENCE [LARGE SCALE GENOMIC DNA]</scope>
    <source>
        <strain evidence="2 3">YC2-7</strain>
    </source>
</reference>
<accession>A0A848KNF7</accession>
<keyword evidence="3" id="KW-1185">Reference proteome</keyword>
<evidence type="ECO:0000313" key="3">
    <source>
        <dbReference type="Proteomes" id="UP000535543"/>
    </source>
</evidence>
<gene>
    <name evidence="2" type="ORF">FGL95_22640</name>
</gene>
<proteinExistence type="predicted"/>
<evidence type="ECO:0000256" key="1">
    <source>
        <dbReference type="SAM" id="MobiDB-lite"/>
    </source>
</evidence>